<evidence type="ECO:0000256" key="1">
    <source>
        <dbReference type="ARBA" id="ARBA00008987"/>
    </source>
</evidence>
<evidence type="ECO:0000256" key="3">
    <source>
        <dbReference type="ARBA" id="ARBA00022448"/>
    </source>
</evidence>
<dbReference type="PANTHER" id="PTHR45663:SF11">
    <property type="entry name" value="GEO12009P1"/>
    <property type="match status" value="1"/>
</dbReference>
<evidence type="ECO:0000256" key="5">
    <source>
        <dbReference type="ARBA" id="ARBA00023157"/>
    </source>
</evidence>
<sequence>MAIQSATGKDFEQIVLTAQQPILVDFWAPWCVYCRRIAPVLERMDGQPDVPQIVKVNIDEAPELAQKYQVDTIPTLLLFQNGKQGQPLVAPGSQAQIQDWLKQH</sequence>
<evidence type="ECO:0000313" key="9">
    <source>
        <dbReference type="EMBL" id="MEQ2519819.1"/>
    </source>
</evidence>
<dbReference type="SUPFAM" id="SSF52833">
    <property type="entry name" value="Thioredoxin-like"/>
    <property type="match status" value="1"/>
</dbReference>
<dbReference type="PRINTS" id="PR00421">
    <property type="entry name" value="THIOREDOXIN"/>
</dbReference>
<dbReference type="PROSITE" id="PS00194">
    <property type="entry name" value="THIOREDOXIN_1"/>
    <property type="match status" value="1"/>
</dbReference>
<reference evidence="9 10" key="1">
    <citation type="submission" date="2024-03" db="EMBL/GenBank/DDBJ databases">
        <title>Human intestinal bacterial collection.</title>
        <authorList>
            <person name="Pauvert C."/>
            <person name="Hitch T.C.A."/>
            <person name="Clavel T."/>
        </authorList>
    </citation>
    <scope>NUCLEOTIDE SEQUENCE [LARGE SCALE GENOMIC DNA]</scope>
    <source>
        <strain evidence="9 10">CLA-JM-H11</strain>
    </source>
</reference>
<dbReference type="InterPro" id="IPR017937">
    <property type="entry name" value="Thioredoxin_CS"/>
</dbReference>
<feature type="domain" description="Thioredoxin" evidence="8">
    <location>
        <begin position="1"/>
        <end position="104"/>
    </location>
</feature>
<dbReference type="PROSITE" id="PS51352">
    <property type="entry name" value="THIOREDOXIN_2"/>
    <property type="match status" value="1"/>
</dbReference>
<dbReference type="Pfam" id="PF00085">
    <property type="entry name" value="Thioredoxin"/>
    <property type="match status" value="1"/>
</dbReference>
<comment type="similarity">
    <text evidence="1 7">Belongs to the thioredoxin family.</text>
</comment>
<keyword evidence="5" id="KW-1015">Disulfide bond</keyword>
<dbReference type="Gene3D" id="3.40.30.10">
    <property type="entry name" value="Glutaredoxin"/>
    <property type="match status" value="1"/>
</dbReference>
<comment type="caution">
    <text evidence="9">The sequence shown here is derived from an EMBL/GenBank/DDBJ whole genome shotgun (WGS) entry which is preliminary data.</text>
</comment>
<keyword evidence="3" id="KW-0813">Transport</keyword>
<dbReference type="InterPro" id="IPR013766">
    <property type="entry name" value="Thioredoxin_domain"/>
</dbReference>
<evidence type="ECO:0000256" key="7">
    <source>
        <dbReference type="PIRNR" id="PIRNR000077"/>
    </source>
</evidence>
<evidence type="ECO:0000313" key="10">
    <source>
        <dbReference type="Proteomes" id="UP001477672"/>
    </source>
</evidence>
<dbReference type="InterPro" id="IPR036249">
    <property type="entry name" value="Thioredoxin-like_sf"/>
</dbReference>
<evidence type="ECO:0000256" key="4">
    <source>
        <dbReference type="ARBA" id="ARBA00022982"/>
    </source>
</evidence>
<protein>
    <recommendedName>
        <fullName evidence="2 7">Thioredoxin</fullName>
    </recommendedName>
</protein>
<dbReference type="RefSeq" id="WP_349215254.1">
    <property type="nucleotide sequence ID" value="NZ_JBBMFA010000069.1"/>
</dbReference>
<dbReference type="PANTHER" id="PTHR45663">
    <property type="entry name" value="GEO12009P1"/>
    <property type="match status" value="1"/>
</dbReference>
<dbReference type="Proteomes" id="UP001477672">
    <property type="component" value="Unassembled WGS sequence"/>
</dbReference>
<gene>
    <name evidence="9" type="ORF">WMO24_05145</name>
</gene>
<evidence type="ECO:0000256" key="6">
    <source>
        <dbReference type="ARBA" id="ARBA00023284"/>
    </source>
</evidence>
<organism evidence="9 10">
    <name type="scientific">Ruthenibacterium intestinale</name>
    <dbReference type="NCBI Taxonomy" id="3133163"/>
    <lineage>
        <taxon>Bacteria</taxon>
        <taxon>Bacillati</taxon>
        <taxon>Bacillota</taxon>
        <taxon>Clostridia</taxon>
        <taxon>Eubacteriales</taxon>
        <taxon>Oscillospiraceae</taxon>
        <taxon>Ruthenibacterium</taxon>
    </lineage>
</organism>
<dbReference type="EMBL" id="JBBMFA010000069">
    <property type="protein sequence ID" value="MEQ2519819.1"/>
    <property type="molecule type" value="Genomic_DNA"/>
</dbReference>
<accession>A0ABV1GD98</accession>
<dbReference type="PIRSF" id="PIRSF000077">
    <property type="entry name" value="Thioredoxin"/>
    <property type="match status" value="1"/>
</dbReference>
<proteinExistence type="inferred from homology"/>
<keyword evidence="4" id="KW-0249">Electron transport</keyword>
<keyword evidence="10" id="KW-1185">Reference proteome</keyword>
<name>A0ABV1GD98_9FIRM</name>
<evidence type="ECO:0000256" key="2">
    <source>
        <dbReference type="ARBA" id="ARBA00020570"/>
    </source>
</evidence>
<dbReference type="InterPro" id="IPR005746">
    <property type="entry name" value="Thioredoxin"/>
</dbReference>
<evidence type="ECO:0000259" key="8">
    <source>
        <dbReference type="PROSITE" id="PS51352"/>
    </source>
</evidence>
<dbReference type="CDD" id="cd02947">
    <property type="entry name" value="TRX_family"/>
    <property type="match status" value="1"/>
</dbReference>
<keyword evidence="6" id="KW-0676">Redox-active center</keyword>